<keyword evidence="2" id="KW-1185">Reference proteome</keyword>
<dbReference type="Proteomes" id="UP001161422">
    <property type="component" value="Unassembled WGS sequence"/>
</dbReference>
<dbReference type="Pfam" id="PF08895">
    <property type="entry name" value="DUF1840"/>
    <property type="match status" value="1"/>
</dbReference>
<evidence type="ECO:0000313" key="1">
    <source>
        <dbReference type="EMBL" id="GLP95471.1"/>
    </source>
</evidence>
<evidence type="ECO:0008006" key="3">
    <source>
        <dbReference type="Google" id="ProtNLM"/>
    </source>
</evidence>
<dbReference type="RefSeq" id="WP_095505477.1">
    <property type="nucleotide sequence ID" value="NZ_BSNC01000003.1"/>
</dbReference>
<name>A0AA37VU45_9GAMM</name>
<evidence type="ECO:0000313" key="2">
    <source>
        <dbReference type="Proteomes" id="UP001161422"/>
    </source>
</evidence>
<protein>
    <recommendedName>
        <fullName evidence="3">DUF1840 domain-containing protein</fullName>
    </recommendedName>
</protein>
<dbReference type="EMBL" id="BSNC01000003">
    <property type="protein sequence ID" value="GLP95471.1"/>
    <property type="molecule type" value="Genomic_DNA"/>
</dbReference>
<comment type="caution">
    <text evidence="1">The sequence shown here is derived from an EMBL/GenBank/DDBJ whole genome shotgun (WGS) entry which is preliminary data.</text>
</comment>
<gene>
    <name evidence="1" type="ORF">GCM10007895_07770</name>
</gene>
<reference evidence="1" key="2">
    <citation type="submission" date="2023-01" db="EMBL/GenBank/DDBJ databases">
        <title>Draft genome sequence of Paraferrimonas sedimenticola strain NBRC 101628.</title>
        <authorList>
            <person name="Sun Q."/>
            <person name="Mori K."/>
        </authorList>
    </citation>
    <scope>NUCLEOTIDE SEQUENCE</scope>
    <source>
        <strain evidence="1">NBRC 101628</strain>
    </source>
</reference>
<dbReference type="InterPro" id="IPR014991">
    <property type="entry name" value="DUF1840"/>
</dbReference>
<sequence>MITFSTKYHADIPMFDAVGKQFLTLMEQSERVPGALKPEQVAAAMQSLQTALSQREEVEDSEDEKVALSTRAKPLLELLQSALDNNEYVQWR</sequence>
<reference evidence="1" key="1">
    <citation type="journal article" date="2014" name="Int. J. Syst. Evol. Microbiol.">
        <title>Complete genome sequence of Corynebacterium casei LMG S-19264T (=DSM 44701T), isolated from a smear-ripened cheese.</title>
        <authorList>
            <consortium name="US DOE Joint Genome Institute (JGI-PGF)"/>
            <person name="Walter F."/>
            <person name="Albersmeier A."/>
            <person name="Kalinowski J."/>
            <person name="Ruckert C."/>
        </authorList>
    </citation>
    <scope>NUCLEOTIDE SEQUENCE</scope>
    <source>
        <strain evidence="1">NBRC 101628</strain>
    </source>
</reference>
<proteinExistence type="predicted"/>
<accession>A0AA37VU45</accession>
<organism evidence="1 2">
    <name type="scientific">Paraferrimonas sedimenticola</name>
    <dbReference type="NCBI Taxonomy" id="375674"/>
    <lineage>
        <taxon>Bacteria</taxon>
        <taxon>Pseudomonadati</taxon>
        <taxon>Pseudomonadota</taxon>
        <taxon>Gammaproteobacteria</taxon>
        <taxon>Alteromonadales</taxon>
        <taxon>Ferrimonadaceae</taxon>
        <taxon>Paraferrimonas</taxon>
    </lineage>
</organism>
<dbReference type="AlphaFoldDB" id="A0AA37VU45"/>